<dbReference type="Gene3D" id="1.10.3720.10">
    <property type="entry name" value="MetI-like"/>
    <property type="match status" value="2"/>
</dbReference>
<reference evidence="7" key="1">
    <citation type="submission" date="2020-07" db="EMBL/GenBank/DDBJ databases">
        <title>Huge and variable diversity of episymbiotic CPR bacteria and DPANN archaea in groundwater ecosystems.</title>
        <authorList>
            <person name="He C.Y."/>
            <person name="Keren R."/>
            <person name="Whittaker M."/>
            <person name="Farag I.F."/>
            <person name="Doudna J."/>
            <person name="Cate J.H.D."/>
            <person name="Banfield J.F."/>
        </authorList>
    </citation>
    <scope>NUCLEOTIDE SEQUENCE</scope>
    <source>
        <strain evidence="7">NC_groundwater_1813_Pr3_B-0.1um_71_17</strain>
    </source>
</reference>
<keyword evidence="4 5" id="KW-0472">Membrane</keyword>
<name>A0A933W717_UNCEI</name>
<dbReference type="AlphaFoldDB" id="A0A933W717"/>
<gene>
    <name evidence="7" type="ORF">HZA61_00395</name>
</gene>
<organism evidence="7 8">
    <name type="scientific">Eiseniibacteriota bacterium</name>
    <dbReference type="NCBI Taxonomy" id="2212470"/>
    <lineage>
        <taxon>Bacteria</taxon>
        <taxon>Candidatus Eiseniibacteriota</taxon>
    </lineage>
</organism>
<dbReference type="PANTHER" id="PTHR42744:SF1">
    <property type="entry name" value="BINDING-PROTEIN-DEPENDENT TRANSPORT SYSTEMS INNER MEMBRANE COMPONENT"/>
    <property type="match status" value="1"/>
</dbReference>
<evidence type="ECO:0000313" key="8">
    <source>
        <dbReference type="Proteomes" id="UP000696931"/>
    </source>
</evidence>
<comment type="similarity">
    <text evidence="5">Belongs to the binding-protein-dependent transport system permease family.</text>
</comment>
<evidence type="ECO:0000256" key="5">
    <source>
        <dbReference type="RuleBase" id="RU363032"/>
    </source>
</evidence>
<feature type="transmembrane region" description="Helical" evidence="5">
    <location>
        <begin position="357"/>
        <end position="380"/>
    </location>
</feature>
<feature type="transmembrane region" description="Helical" evidence="5">
    <location>
        <begin position="115"/>
        <end position="139"/>
    </location>
</feature>
<dbReference type="GO" id="GO:0005886">
    <property type="term" value="C:plasma membrane"/>
    <property type="evidence" value="ECO:0007669"/>
    <property type="project" value="UniProtKB-SubCell"/>
</dbReference>
<dbReference type="SUPFAM" id="SSF161098">
    <property type="entry name" value="MetI-like"/>
    <property type="match status" value="2"/>
</dbReference>
<evidence type="ECO:0000259" key="6">
    <source>
        <dbReference type="PROSITE" id="PS50928"/>
    </source>
</evidence>
<evidence type="ECO:0000256" key="3">
    <source>
        <dbReference type="ARBA" id="ARBA00022989"/>
    </source>
</evidence>
<dbReference type="EMBL" id="JACRIW010000004">
    <property type="protein sequence ID" value="MBI5167922.1"/>
    <property type="molecule type" value="Genomic_DNA"/>
</dbReference>
<evidence type="ECO:0000256" key="4">
    <source>
        <dbReference type="ARBA" id="ARBA00023136"/>
    </source>
</evidence>
<dbReference type="GO" id="GO:0055085">
    <property type="term" value="P:transmembrane transport"/>
    <property type="evidence" value="ECO:0007669"/>
    <property type="project" value="InterPro"/>
</dbReference>
<feature type="domain" description="ABC transmembrane type-1" evidence="6">
    <location>
        <begin position="77"/>
        <end position="271"/>
    </location>
</feature>
<comment type="subcellular location">
    <subcellularLocation>
        <location evidence="5">Cell membrane</location>
        <topology evidence="5">Multi-pass membrane protein</topology>
    </subcellularLocation>
    <subcellularLocation>
        <location evidence="1">Membrane</location>
        <topology evidence="1">Multi-pass membrane protein</topology>
    </subcellularLocation>
</comment>
<evidence type="ECO:0000313" key="7">
    <source>
        <dbReference type="EMBL" id="MBI5167922.1"/>
    </source>
</evidence>
<feature type="transmembrane region" description="Helical" evidence="5">
    <location>
        <begin position="252"/>
        <end position="272"/>
    </location>
</feature>
<feature type="transmembrane region" description="Helical" evidence="5">
    <location>
        <begin position="392"/>
        <end position="416"/>
    </location>
</feature>
<evidence type="ECO:0000256" key="2">
    <source>
        <dbReference type="ARBA" id="ARBA00022692"/>
    </source>
</evidence>
<evidence type="ECO:0000256" key="1">
    <source>
        <dbReference type="ARBA" id="ARBA00004141"/>
    </source>
</evidence>
<feature type="transmembrane region" description="Helical" evidence="5">
    <location>
        <begin position="30"/>
        <end position="50"/>
    </location>
</feature>
<keyword evidence="3 5" id="KW-1133">Transmembrane helix</keyword>
<comment type="caution">
    <text evidence="7">The sequence shown here is derived from an EMBL/GenBank/DDBJ whole genome shotgun (WGS) entry which is preliminary data.</text>
</comment>
<proteinExistence type="inferred from homology"/>
<dbReference type="InterPro" id="IPR035906">
    <property type="entry name" value="MetI-like_sf"/>
</dbReference>
<sequence>MRDSSRRLLRLPRFERAWGHATALFQQPRAIGWVDVLVLAGFAGVVFGALDVLGQWSAPLRLTAPIDLSPWALPNAALHSLSRGIIAYAFSLLFTLAYGTWAARDASARRILLPLLDVLQSVPVLGFMPGVVLTLVALFPHRNAGLELASILLIFTGQAWNMTFSFYHSLRTVPADLLEASRVYRFTAWQRFRWVEMPFATSALVWNSMMSMAGGWFFLMISEAFVLGNRDYRLPGLGSYMSVAAAKGDTRAMLAAIVTMMLMIVALDQFLWRPVVVWARRFRVEEGAGESEGSSWFLDWLRRSRLLRLAGEALEALRRPREAMASTAVPRAGTSVAFALHEPIPRRRVAEEGTHPIAWHSWLSMVLLLLVLGAGAAKLVHLLRNVSWRDWVAMVVASAWTLSRVLCAVAVGTLWALPAGLAIGTSQRLSRLLQPVVQVAASFPAPMLFPAAIAAMQLARIPIGWGAVVLMLLGTQWYVLFNVIAGAQSIPGDLREAADSYRLSGWRRFFALQGPAVFPYLVTGWVTAAGGAWNASIVSEYVSFRGSTLVANGVGSRITQAAERGDLPHLAAGVLVLCAFVVTFNRLVWRRCYRLAEERFSLQR</sequence>
<keyword evidence="5" id="KW-0813">Transport</keyword>
<dbReference type="InterPro" id="IPR000515">
    <property type="entry name" value="MetI-like"/>
</dbReference>
<feature type="transmembrane region" description="Helical" evidence="5">
    <location>
        <begin position="463"/>
        <end position="485"/>
    </location>
</feature>
<dbReference type="PANTHER" id="PTHR42744">
    <property type="entry name" value="BINDING-PROTEIN-DEPENDENT TRANSPORT SYSTEMS INNER MEMBRANE COMPONENT"/>
    <property type="match status" value="1"/>
</dbReference>
<feature type="transmembrane region" description="Helical" evidence="5">
    <location>
        <begin position="436"/>
        <end position="456"/>
    </location>
</feature>
<dbReference type="Pfam" id="PF00528">
    <property type="entry name" value="BPD_transp_1"/>
    <property type="match status" value="2"/>
</dbReference>
<keyword evidence="2 5" id="KW-0812">Transmembrane</keyword>
<accession>A0A933W717</accession>
<dbReference type="CDD" id="cd06261">
    <property type="entry name" value="TM_PBP2"/>
    <property type="match status" value="2"/>
</dbReference>
<feature type="transmembrane region" description="Helical" evidence="5">
    <location>
        <begin position="570"/>
        <end position="589"/>
    </location>
</feature>
<feature type="transmembrane region" description="Helical" evidence="5">
    <location>
        <begin position="151"/>
        <end position="170"/>
    </location>
</feature>
<dbReference type="Proteomes" id="UP000696931">
    <property type="component" value="Unassembled WGS sequence"/>
</dbReference>
<feature type="domain" description="ABC transmembrane type-1" evidence="6">
    <location>
        <begin position="398"/>
        <end position="588"/>
    </location>
</feature>
<protein>
    <submittedName>
        <fullName evidence="7">ABC transporter permease subunit</fullName>
    </submittedName>
</protein>
<feature type="transmembrane region" description="Helical" evidence="5">
    <location>
        <begin position="85"/>
        <end position="103"/>
    </location>
</feature>
<dbReference type="PROSITE" id="PS50928">
    <property type="entry name" value="ABC_TM1"/>
    <property type="match status" value="2"/>
</dbReference>